<dbReference type="Pfam" id="PF13537">
    <property type="entry name" value="GATase_7"/>
    <property type="match status" value="1"/>
</dbReference>
<sequence length="243" mass="25956">MSFFAGLAGTERADPRVGDRLGGIATTYGGGGKPSVWRGDGAALVHVARPFTPEDRLDRFPTAFAGHTSRLVFDGRLDNREALIAALKLAPADAARLGDGGLLMAALERWGIDACPRLIGAFAFAWWDAASRRMILAVDASGGRAIFAHDDGKRLCFATRPLAVLAFPDMARQVDEVAMAHLLLGRPIPTGATPFRGVFRLPPAGLLVWRDGAYSLRRQTSAIGSPIATRGTMCMPPASCWTR</sequence>
<dbReference type="PANTHER" id="PTHR43284:SF1">
    <property type="entry name" value="ASPARAGINE SYNTHETASE"/>
    <property type="match status" value="1"/>
</dbReference>
<proteinExistence type="predicted"/>
<evidence type="ECO:0000256" key="1">
    <source>
        <dbReference type="ARBA" id="ARBA00005187"/>
    </source>
</evidence>
<dbReference type="SUPFAM" id="SSF56235">
    <property type="entry name" value="N-terminal nucleophile aminohydrolases (Ntn hydrolases)"/>
    <property type="match status" value="1"/>
</dbReference>
<dbReference type="Gene3D" id="3.60.20.10">
    <property type="entry name" value="Glutamine Phosphoribosylpyrophosphate, subunit 1, domain 1"/>
    <property type="match status" value="1"/>
</dbReference>
<reference evidence="6" key="1">
    <citation type="journal article" date="2019" name="Int. J. Syst. Evol. Microbiol.">
        <title>The Global Catalogue of Microorganisms (GCM) 10K type strain sequencing project: providing services to taxonomists for standard genome sequencing and annotation.</title>
        <authorList>
            <consortium name="The Broad Institute Genomics Platform"/>
            <consortium name="The Broad Institute Genome Sequencing Center for Infectious Disease"/>
            <person name="Wu L."/>
            <person name="Ma J."/>
        </authorList>
    </citation>
    <scope>NUCLEOTIDE SEQUENCE [LARGE SCALE GENOMIC DNA]</scope>
    <source>
        <strain evidence="6">CGMCC 1.10188</strain>
    </source>
</reference>
<accession>A0ABQ1JAM6</accession>
<evidence type="ECO:0000313" key="6">
    <source>
        <dbReference type="Proteomes" id="UP000603352"/>
    </source>
</evidence>
<comment type="catalytic activity">
    <reaction evidence="3">
        <text>L-aspartate + L-glutamine + ATP + H2O = L-asparagine + L-glutamate + AMP + diphosphate + H(+)</text>
        <dbReference type="Rhea" id="RHEA:12228"/>
        <dbReference type="ChEBI" id="CHEBI:15377"/>
        <dbReference type="ChEBI" id="CHEBI:15378"/>
        <dbReference type="ChEBI" id="CHEBI:29985"/>
        <dbReference type="ChEBI" id="CHEBI:29991"/>
        <dbReference type="ChEBI" id="CHEBI:30616"/>
        <dbReference type="ChEBI" id="CHEBI:33019"/>
        <dbReference type="ChEBI" id="CHEBI:58048"/>
        <dbReference type="ChEBI" id="CHEBI:58359"/>
        <dbReference type="ChEBI" id="CHEBI:456215"/>
        <dbReference type="EC" id="6.3.5.4"/>
    </reaction>
</comment>
<evidence type="ECO:0000256" key="3">
    <source>
        <dbReference type="ARBA" id="ARBA00048741"/>
    </source>
</evidence>
<dbReference type="InterPro" id="IPR017932">
    <property type="entry name" value="GATase_2_dom"/>
</dbReference>
<evidence type="ECO:0000313" key="5">
    <source>
        <dbReference type="EMBL" id="GGB63699.1"/>
    </source>
</evidence>
<evidence type="ECO:0000259" key="4">
    <source>
        <dbReference type="Pfam" id="PF13537"/>
    </source>
</evidence>
<organism evidence="5 6">
    <name type="scientific">Tistrella bauzanensis</name>
    <dbReference type="NCBI Taxonomy" id="657419"/>
    <lineage>
        <taxon>Bacteria</taxon>
        <taxon>Pseudomonadati</taxon>
        <taxon>Pseudomonadota</taxon>
        <taxon>Alphaproteobacteria</taxon>
        <taxon>Geminicoccales</taxon>
        <taxon>Geminicoccaceae</taxon>
        <taxon>Tistrella</taxon>
    </lineage>
</organism>
<dbReference type="RefSeq" id="WP_188583209.1">
    <property type="nucleotide sequence ID" value="NZ_BMDZ01000146.1"/>
</dbReference>
<dbReference type="EMBL" id="BMDZ01000146">
    <property type="protein sequence ID" value="GGB63699.1"/>
    <property type="molecule type" value="Genomic_DNA"/>
</dbReference>
<dbReference type="PANTHER" id="PTHR43284">
    <property type="entry name" value="ASPARAGINE SYNTHETASE (GLUTAMINE-HYDROLYZING)"/>
    <property type="match status" value="1"/>
</dbReference>
<dbReference type="InterPro" id="IPR051786">
    <property type="entry name" value="ASN_synthetase/amidase"/>
</dbReference>
<feature type="domain" description="Glutamine amidotransferase type-2" evidence="4">
    <location>
        <begin position="66"/>
        <end position="165"/>
    </location>
</feature>
<dbReference type="Proteomes" id="UP000603352">
    <property type="component" value="Unassembled WGS sequence"/>
</dbReference>
<keyword evidence="6" id="KW-1185">Reference proteome</keyword>
<dbReference type="EC" id="6.3.5.4" evidence="2"/>
<protein>
    <recommendedName>
        <fullName evidence="2">asparagine synthase (glutamine-hydrolyzing)</fullName>
        <ecNumber evidence="2">6.3.5.4</ecNumber>
    </recommendedName>
</protein>
<evidence type="ECO:0000256" key="2">
    <source>
        <dbReference type="ARBA" id="ARBA00012737"/>
    </source>
</evidence>
<comment type="pathway">
    <text evidence="1">Amino-acid biosynthesis; L-asparagine biosynthesis; L-asparagine from L-aspartate (L-Gln route): step 1/1.</text>
</comment>
<comment type="caution">
    <text evidence="5">The sequence shown here is derived from an EMBL/GenBank/DDBJ whole genome shotgun (WGS) entry which is preliminary data.</text>
</comment>
<name>A0ABQ1JAM6_9PROT</name>
<dbReference type="InterPro" id="IPR029055">
    <property type="entry name" value="Ntn_hydrolases_N"/>
</dbReference>
<gene>
    <name evidence="5" type="ORF">GCM10011505_50320</name>
</gene>